<comment type="similarity">
    <text evidence="2">Belongs to the ABC transporter superfamily. ABCC family. Conjugate transporter (TC 3.A.1.208) subfamily.</text>
</comment>
<gene>
    <name evidence="6" type="ORF">AAF712_007789</name>
</gene>
<evidence type="ECO:0000256" key="4">
    <source>
        <dbReference type="ARBA" id="ARBA00022840"/>
    </source>
</evidence>
<keyword evidence="3" id="KW-0547">Nucleotide-binding</keyword>
<feature type="compositionally biased region" description="Basic and acidic residues" evidence="5">
    <location>
        <begin position="52"/>
        <end position="61"/>
    </location>
</feature>
<feature type="compositionally biased region" description="Basic and acidic residues" evidence="5">
    <location>
        <begin position="27"/>
        <end position="42"/>
    </location>
</feature>
<proteinExistence type="inferred from homology"/>
<evidence type="ECO:0000313" key="6">
    <source>
        <dbReference type="EMBL" id="KAL0065277.1"/>
    </source>
</evidence>
<evidence type="ECO:0000256" key="5">
    <source>
        <dbReference type="SAM" id="MobiDB-lite"/>
    </source>
</evidence>
<dbReference type="EMBL" id="JBBXMP010000050">
    <property type="protein sequence ID" value="KAL0065277.1"/>
    <property type="molecule type" value="Genomic_DNA"/>
</dbReference>
<evidence type="ECO:0000256" key="3">
    <source>
        <dbReference type="ARBA" id="ARBA00022741"/>
    </source>
</evidence>
<evidence type="ECO:0000256" key="2">
    <source>
        <dbReference type="ARBA" id="ARBA00009726"/>
    </source>
</evidence>
<keyword evidence="4" id="KW-0067">ATP-binding</keyword>
<evidence type="ECO:0000256" key="1">
    <source>
        <dbReference type="ARBA" id="ARBA00004141"/>
    </source>
</evidence>
<sequence length="129" mass="14480">MSDGRIEGHGSYQDLISTDEAFQRLDKEFGGRKEQEESDLKVHGATPVATENVKEKEKTELSDSTGTKSDGKLIRQENRKIGKVGWKVYRTYLKAGRAYITVPLLVASALLMQGSQIVSTYSLIWWQAE</sequence>
<dbReference type="InterPro" id="IPR050173">
    <property type="entry name" value="ABC_transporter_C-like"/>
</dbReference>
<organism evidence="6 7">
    <name type="scientific">Marasmius tenuissimus</name>
    <dbReference type="NCBI Taxonomy" id="585030"/>
    <lineage>
        <taxon>Eukaryota</taxon>
        <taxon>Fungi</taxon>
        <taxon>Dikarya</taxon>
        <taxon>Basidiomycota</taxon>
        <taxon>Agaricomycotina</taxon>
        <taxon>Agaricomycetes</taxon>
        <taxon>Agaricomycetidae</taxon>
        <taxon>Agaricales</taxon>
        <taxon>Marasmiineae</taxon>
        <taxon>Marasmiaceae</taxon>
        <taxon>Marasmius</taxon>
    </lineage>
</organism>
<dbReference type="PANTHER" id="PTHR24223:SF456">
    <property type="entry name" value="MULTIDRUG RESISTANCE-ASSOCIATED PROTEIN LETHAL(2)03659"/>
    <property type="match status" value="1"/>
</dbReference>
<comment type="subcellular location">
    <subcellularLocation>
        <location evidence="1">Membrane</location>
        <topology evidence="1">Multi-pass membrane protein</topology>
    </subcellularLocation>
</comment>
<feature type="region of interest" description="Disordered" evidence="5">
    <location>
        <begin position="27"/>
        <end position="71"/>
    </location>
</feature>
<dbReference type="PANTHER" id="PTHR24223">
    <property type="entry name" value="ATP-BINDING CASSETTE SUB-FAMILY C"/>
    <property type="match status" value="1"/>
</dbReference>
<reference evidence="6 7" key="1">
    <citation type="submission" date="2024-05" db="EMBL/GenBank/DDBJ databases">
        <title>A draft genome resource for the thread blight pathogen Marasmius tenuissimus strain MS-2.</title>
        <authorList>
            <person name="Yulfo-Soto G.E."/>
            <person name="Baruah I.K."/>
            <person name="Amoako-Attah I."/>
            <person name="Bukari Y."/>
            <person name="Meinhardt L.W."/>
            <person name="Bailey B.A."/>
            <person name="Cohen S.P."/>
        </authorList>
    </citation>
    <scope>NUCLEOTIDE SEQUENCE [LARGE SCALE GENOMIC DNA]</scope>
    <source>
        <strain evidence="6 7">MS-2</strain>
    </source>
</reference>
<protein>
    <submittedName>
        <fullName evidence="6">Uncharacterized protein</fullName>
    </submittedName>
</protein>
<comment type="caution">
    <text evidence="6">The sequence shown here is derived from an EMBL/GenBank/DDBJ whole genome shotgun (WGS) entry which is preliminary data.</text>
</comment>
<keyword evidence="7" id="KW-1185">Reference proteome</keyword>
<evidence type="ECO:0000313" key="7">
    <source>
        <dbReference type="Proteomes" id="UP001437256"/>
    </source>
</evidence>
<accession>A0ABR2ZYA9</accession>
<dbReference type="Proteomes" id="UP001437256">
    <property type="component" value="Unassembled WGS sequence"/>
</dbReference>
<name>A0ABR2ZYA9_9AGAR</name>